<keyword evidence="6 9" id="KW-1133">Transmembrane helix</keyword>
<feature type="transmembrane region" description="Helical" evidence="9">
    <location>
        <begin position="318"/>
        <end position="340"/>
    </location>
</feature>
<feature type="transmembrane region" description="Helical" evidence="9">
    <location>
        <begin position="119"/>
        <end position="138"/>
    </location>
</feature>
<dbReference type="AlphaFoldDB" id="A0A8H3WHL3"/>
<feature type="transmembrane region" description="Helical" evidence="9">
    <location>
        <begin position="279"/>
        <end position="298"/>
    </location>
</feature>
<evidence type="ECO:0000256" key="4">
    <source>
        <dbReference type="ARBA" id="ARBA00022475"/>
    </source>
</evidence>
<evidence type="ECO:0000256" key="1">
    <source>
        <dbReference type="ARBA" id="ARBA00004141"/>
    </source>
</evidence>
<feature type="transmembrane region" description="Helical" evidence="9">
    <location>
        <begin position="87"/>
        <end position="107"/>
    </location>
</feature>
<keyword evidence="12" id="KW-1185">Reference proteome</keyword>
<feature type="transmembrane region" description="Helical" evidence="9">
    <location>
        <begin position="180"/>
        <end position="201"/>
    </location>
</feature>
<dbReference type="SUPFAM" id="SSF103473">
    <property type="entry name" value="MFS general substrate transporter"/>
    <property type="match status" value="1"/>
</dbReference>
<dbReference type="Pfam" id="PF07690">
    <property type="entry name" value="MFS_1"/>
    <property type="match status" value="1"/>
</dbReference>
<dbReference type="GO" id="GO:0022857">
    <property type="term" value="F:transmembrane transporter activity"/>
    <property type="evidence" value="ECO:0007669"/>
    <property type="project" value="InterPro"/>
</dbReference>
<keyword evidence="7 9" id="KW-0472">Membrane</keyword>
<dbReference type="InterPro" id="IPR011701">
    <property type="entry name" value="MFS"/>
</dbReference>
<dbReference type="EMBL" id="WOWK01000024">
    <property type="protein sequence ID" value="KAF0327269.1"/>
    <property type="molecule type" value="Genomic_DNA"/>
</dbReference>
<dbReference type="Gene3D" id="1.20.1250.20">
    <property type="entry name" value="MFS general substrate transporter like domains"/>
    <property type="match status" value="1"/>
</dbReference>
<evidence type="ECO:0000313" key="12">
    <source>
        <dbReference type="Proteomes" id="UP000434172"/>
    </source>
</evidence>
<feature type="transmembrane region" description="Helical" evidence="9">
    <location>
        <begin position="421"/>
        <end position="441"/>
    </location>
</feature>
<accession>A0A8H3WHL3</accession>
<gene>
    <name evidence="11" type="ORF">GQ607_005458</name>
</gene>
<protein>
    <submittedName>
        <fullName evidence="11">Major facilitator superfamily transporter</fullName>
    </submittedName>
</protein>
<evidence type="ECO:0000256" key="6">
    <source>
        <dbReference type="ARBA" id="ARBA00022989"/>
    </source>
</evidence>
<evidence type="ECO:0000256" key="2">
    <source>
        <dbReference type="ARBA" id="ARBA00004236"/>
    </source>
</evidence>
<evidence type="ECO:0000256" key="5">
    <source>
        <dbReference type="ARBA" id="ARBA00022692"/>
    </source>
</evidence>
<reference evidence="11 12" key="1">
    <citation type="submission" date="2019-12" db="EMBL/GenBank/DDBJ databases">
        <title>A genome sequence resource for the geographically widespread anthracnose pathogen Colletotrichum asianum.</title>
        <authorList>
            <person name="Meng Y."/>
        </authorList>
    </citation>
    <scope>NUCLEOTIDE SEQUENCE [LARGE SCALE GENOMIC DNA]</scope>
    <source>
        <strain evidence="11 12">ICMP 18580</strain>
    </source>
</reference>
<dbReference type="FunFam" id="1.20.1250.20:FF:000082">
    <property type="entry name" value="MFS multidrug transporter, putative"/>
    <property type="match status" value="1"/>
</dbReference>
<dbReference type="Proteomes" id="UP000434172">
    <property type="component" value="Unassembled WGS sequence"/>
</dbReference>
<feature type="transmembrane region" description="Helical" evidence="9">
    <location>
        <begin position="360"/>
        <end position="382"/>
    </location>
</feature>
<comment type="similarity">
    <text evidence="3">Belongs to the major facilitator superfamily.</text>
</comment>
<evidence type="ECO:0000259" key="10">
    <source>
        <dbReference type="PROSITE" id="PS50850"/>
    </source>
</evidence>
<dbReference type="PANTHER" id="PTHR23502">
    <property type="entry name" value="MAJOR FACILITATOR SUPERFAMILY"/>
    <property type="match status" value="1"/>
</dbReference>
<evidence type="ECO:0000256" key="3">
    <source>
        <dbReference type="ARBA" id="ARBA00008335"/>
    </source>
</evidence>
<keyword evidence="5 9" id="KW-0812">Transmembrane</keyword>
<sequence length="494" mass="54097">MGSDTERFGGFVQDNQPTIDVEDQGNVSDDPSWEKHQVVDATKFSPMRKLHIVIAGFTCTFNGNLGSSMPSGALNAISAEFGVTNRVHLILLNSLFMVGYVIGPLVFAPLSEYIGRRPVLIGTFLGYLIFMLVCSGAPNYAALLVFRLLCGINAAAPTSVLGGLYADIFDDASVRGNTMALYMTVTTIGPLIGPIISGFSSPLSWRWPFWIAGMIAALGLPLVLTLPETYAPVLHNKAVKKSIKKQGADDENGQPLELKPFDVQKIFLRPVTLLVTEPILFCTSAYLALAYSVFYLMFQAYPVIFQGFYGLSPAMAGLAFIPQAVGVIISLFFFGAFTWYHDRQSKAGAEWTKNEIYRRLPLACFASPLMVISLFWLGWTVWPSTSPIIPMLSGIFFGCGFQLLFMGMINYLTDVFRQYSASAHAAASMTRSIGAITLPLAANSMYTNLGVHWAPSVLGFIALAMGVIPFIFIRYGDRLARSSRTAREFSEVKN</sequence>
<dbReference type="GO" id="GO:0005886">
    <property type="term" value="C:plasma membrane"/>
    <property type="evidence" value="ECO:0007669"/>
    <property type="project" value="UniProtKB-SubCell"/>
</dbReference>
<organism evidence="11 12">
    <name type="scientific">Colletotrichum asianum</name>
    <dbReference type="NCBI Taxonomy" id="702518"/>
    <lineage>
        <taxon>Eukaryota</taxon>
        <taxon>Fungi</taxon>
        <taxon>Dikarya</taxon>
        <taxon>Ascomycota</taxon>
        <taxon>Pezizomycotina</taxon>
        <taxon>Sordariomycetes</taxon>
        <taxon>Hypocreomycetidae</taxon>
        <taxon>Glomerellales</taxon>
        <taxon>Glomerellaceae</taxon>
        <taxon>Colletotrichum</taxon>
        <taxon>Colletotrichum gloeosporioides species complex</taxon>
    </lineage>
</organism>
<comment type="subcellular location">
    <subcellularLocation>
        <location evidence="2">Cell membrane</location>
    </subcellularLocation>
    <subcellularLocation>
        <location evidence="1">Membrane</location>
        <topology evidence="1">Multi-pass membrane protein</topology>
    </subcellularLocation>
</comment>
<dbReference type="InterPro" id="IPR020846">
    <property type="entry name" value="MFS_dom"/>
</dbReference>
<feature type="transmembrane region" description="Helical" evidence="9">
    <location>
        <begin position="453"/>
        <end position="473"/>
    </location>
</feature>
<feature type="transmembrane region" description="Helical" evidence="9">
    <location>
        <begin position="144"/>
        <end position="168"/>
    </location>
</feature>
<evidence type="ECO:0000313" key="11">
    <source>
        <dbReference type="EMBL" id="KAF0327269.1"/>
    </source>
</evidence>
<feature type="region of interest" description="Disordered" evidence="8">
    <location>
        <begin position="1"/>
        <end position="32"/>
    </location>
</feature>
<feature type="transmembrane region" description="Helical" evidence="9">
    <location>
        <begin position="207"/>
        <end position="227"/>
    </location>
</feature>
<dbReference type="OrthoDB" id="5141738at2759"/>
<comment type="caution">
    <text evidence="11">The sequence shown here is derived from an EMBL/GenBank/DDBJ whole genome shotgun (WGS) entry which is preliminary data.</text>
</comment>
<feature type="transmembrane region" description="Helical" evidence="9">
    <location>
        <begin position="50"/>
        <end position="67"/>
    </location>
</feature>
<dbReference type="PROSITE" id="PS50850">
    <property type="entry name" value="MFS"/>
    <property type="match status" value="1"/>
</dbReference>
<dbReference type="InterPro" id="IPR036259">
    <property type="entry name" value="MFS_trans_sf"/>
</dbReference>
<feature type="transmembrane region" description="Helical" evidence="9">
    <location>
        <begin position="388"/>
        <end position="409"/>
    </location>
</feature>
<feature type="domain" description="Major facilitator superfamily (MFS) profile" evidence="10">
    <location>
        <begin position="52"/>
        <end position="477"/>
    </location>
</feature>
<keyword evidence="4" id="KW-1003">Cell membrane</keyword>
<name>A0A8H3WHL3_9PEZI</name>
<proteinExistence type="inferred from homology"/>
<evidence type="ECO:0000256" key="7">
    <source>
        <dbReference type="ARBA" id="ARBA00023136"/>
    </source>
</evidence>
<evidence type="ECO:0000256" key="9">
    <source>
        <dbReference type="SAM" id="Phobius"/>
    </source>
</evidence>
<dbReference type="PANTHER" id="PTHR23502:SF74">
    <property type="entry name" value="MAJOR FACILITATOR SUPERFAMILY (MFS) PROFILE DOMAIN-CONTAINING PROTEIN"/>
    <property type="match status" value="1"/>
</dbReference>
<evidence type="ECO:0000256" key="8">
    <source>
        <dbReference type="SAM" id="MobiDB-lite"/>
    </source>
</evidence>